<dbReference type="AlphaFoldDB" id="A0A0N4VJI7"/>
<name>A0A0N4VJI7_ENTVE</name>
<keyword evidence="2" id="KW-1185">Reference proteome</keyword>
<gene>
    <name evidence="1" type="ORF">EVEC_LOCUS10333</name>
</gene>
<evidence type="ECO:0000313" key="2">
    <source>
        <dbReference type="Proteomes" id="UP000274131"/>
    </source>
</evidence>
<sequence>MERGSHELGICQVWLRFIRASIHSSMTGSILRRLRSLRGDFDANIYTDEELLTTSAIAAKEKIRMVGMEMRMGTETTSAQLYRSGIKILVEHIIADEDGGVWLEGSMDKDQVNLT</sequence>
<dbReference type="EMBL" id="UXUI01010742">
    <property type="protein sequence ID" value="VDD95582.1"/>
    <property type="molecule type" value="Genomic_DNA"/>
</dbReference>
<evidence type="ECO:0000313" key="1">
    <source>
        <dbReference type="EMBL" id="VDD95582.1"/>
    </source>
</evidence>
<reference evidence="1 2" key="2">
    <citation type="submission" date="2018-10" db="EMBL/GenBank/DDBJ databases">
        <authorList>
            <consortium name="Pathogen Informatics"/>
        </authorList>
    </citation>
    <scope>NUCLEOTIDE SEQUENCE [LARGE SCALE GENOMIC DNA]</scope>
</reference>
<dbReference type="Proteomes" id="UP000274131">
    <property type="component" value="Unassembled WGS sequence"/>
</dbReference>
<reference evidence="3" key="1">
    <citation type="submission" date="2017-02" db="UniProtKB">
        <authorList>
            <consortium name="WormBaseParasite"/>
        </authorList>
    </citation>
    <scope>IDENTIFICATION</scope>
</reference>
<organism evidence="3">
    <name type="scientific">Enterobius vermicularis</name>
    <name type="common">Human pinworm</name>
    <dbReference type="NCBI Taxonomy" id="51028"/>
    <lineage>
        <taxon>Eukaryota</taxon>
        <taxon>Metazoa</taxon>
        <taxon>Ecdysozoa</taxon>
        <taxon>Nematoda</taxon>
        <taxon>Chromadorea</taxon>
        <taxon>Rhabditida</taxon>
        <taxon>Spirurina</taxon>
        <taxon>Oxyuridomorpha</taxon>
        <taxon>Oxyuroidea</taxon>
        <taxon>Oxyuridae</taxon>
        <taxon>Enterobius</taxon>
    </lineage>
</organism>
<proteinExistence type="predicted"/>
<accession>A0A0N4VJI7</accession>
<evidence type="ECO:0000313" key="3">
    <source>
        <dbReference type="WBParaSite" id="EVEC_0001100801-mRNA-1"/>
    </source>
</evidence>
<dbReference type="WBParaSite" id="EVEC_0001100801-mRNA-1">
    <property type="protein sequence ID" value="EVEC_0001100801-mRNA-1"/>
    <property type="gene ID" value="EVEC_0001100801"/>
</dbReference>
<protein>
    <submittedName>
        <fullName evidence="3">Ty3-gypsy retrotransposon protein</fullName>
    </submittedName>
</protein>